<comment type="caution">
    <text evidence="13">The sequence shown here is derived from an EMBL/GenBank/DDBJ whole genome shotgun (WGS) entry which is preliminary data.</text>
</comment>
<feature type="transmembrane region" description="Helical" evidence="11">
    <location>
        <begin position="415"/>
        <end position="433"/>
    </location>
</feature>
<dbReference type="GO" id="GO:0004222">
    <property type="term" value="F:metalloendopeptidase activity"/>
    <property type="evidence" value="ECO:0007669"/>
    <property type="project" value="InterPro"/>
</dbReference>
<comment type="similarity">
    <text evidence="3">Belongs to the peptidase M50B family.</text>
</comment>
<keyword evidence="14" id="KW-1185">Reference proteome</keyword>
<evidence type="ECO:0000256" key="8">
    <source>
        <dbReference type="ARBA" id="ARBA00022989"/>
    </source>
</evidence>
<protein>
    <submittedName>
        <fullName evidence="13">Site-2 protease family protein</fullName>
    </submittedName>
</protein>
<keyword evidence="10 11" id="KW-0472">Membrane</keyword>
<evidence type="ECO:0000256" key="7">
    <source>
        <dbReference type="ARBA" id="ARBA00022833"/>
    </source>
</evidence>
<dbReference type="PANTHER" id="PTHR42837:SF2">
    <property type="entry name" value="MEMBRANE METALLOPROTEASE ARASP2, CHLOROPLASTIC-RELATED"/>
    <property type="match status" value="1"/>
</dbReference>
<keyword evidence="9" id="KW-0482">Metalloprotease</keyword>
<keyword evidence="4 13" id="KW-0645">Protease</keyword>
<dbReference type="CDD" id="cd06163">
    <property type="entry name" value="S2P-M50_PDZ_RseP-like"/>
    <property type="match status" value="1"/>
</dbReference>
<evidence type="ECO:0000313" key="13">
    <source>
        <dbReference type="EMBL" id="NNG40337.1"/>
    </source>
</evidence>
<comment type="cofactor">
    <cofactor evidence="1">
        <name>Zn(2+)</name>
        <dbReference type="ChEBI" id="CHEBI:29105"/>
    </cofactor>
</comment>
<evidence type="ECO:0000256" key="6">
    <source>
        <dbReference type="ARBA" id="ARBA00022801"/>
    </source>
</evidence>
<dbReference type="RefSeq" id="WP_171156508.1">
    <property type="nucleotide sequence ID" value="NZ_JABENB010000002.1"/>
</dbReference>
<feature type="transmembrane region" description="Helical" evidence="11">
    <location>
        <begin position="134"/>
        <end position="155"/>
    </location>
</feature>
<keyword evidence="8 11" id="KW-1133">Transmembrane helix</keyword>
<dbReference type="InterPro" id="IPR008915">
    <property type="entry name" value="Peptidase_M50"/>
</dbReference>
<dbReference type="PANTHER" id="PTHR42837">
    <property type="entry name" value="REGULATOR OF SIGMA-E PROTEASE RSEP"/>
    <property type="match status" value="1"/>
</dbReference>
<evidence type="ECO:0000256" key="3">
    <source>
        <dbReference type="ARBA" id="ARBA00007931"/>
    </source>
</evidence>
<name>A0A849AKJ1_9MICO</name>
<dbReference type="Gene3D" id="2.30.42.10">
    <property type="match status" value="1"/>
</dbReference>
<dbReference type="InterPro" id="IPR041489">
    <property type="entry name" value="PDZ_6"/>
</dbReference>
<dbReference type="InterPro" id="IPR004387">
    <property type="entry name" value="Pept_M50_Zn"/>
</dbReference>
<dbReference type="Proteomes" id="UP000557772">
    <property type="component" value="Unassembled WGS sequence"/>
</dbReference>
<dbReference type="SUPFAM" id="SSF50156">
    <property type="entry name" value="PDZ domain-like"/>
    <property type="match status" value="1"/>
</dbReference>
<keyword evidence="7" id="KW-0862">Zinc</keyword>
<feature type="domain" description="PDZ" evidence="12">
    <location>
        <begin position="149"/>
        <end position="232"/>
    </location>
</feature>
<dbReference type="GO" id="GO:0016020">
    <property type="term" value="C:membrane"/>
    <property type="evidence" value="ECO:0007669"/>
    <property type="project" value="UniProtKB-SubCell"/>
</dbReference>
<keyword evidence="6" id="KW-0378">Hydrolase</keyword>
<gene>
    <name evidence="13" type="ORF">HJ588_13790</name>
</gene>
<reference evidence="13 14" key="1">
    <citation type="submission" date="2020-05" db="EMBL/GenBank/DDBJ databases">
        <title>Flexivirga sp. ID2601S isolated from air conditioner.</title>
        <authorList>
            <person name="Kim D.H."/>
        </authorList>
    </citation>
    <scope>NUCLEOTIDE SEQUENCE [LARGE SCALE GENOMIC DNA]</scope>
    <source>
        <strain evidence="13 14">ID2601S</strain>
    </source>
</reference>
<keyword evidence="5 11" id="KW-0812">Transmembrane</keyword>
<sequence>MLYLLGVIFLLLGVGVSIALHEIGHLLPAKKFGVKVTQYMVGFGPTIWSRRKGETEYGVKAIPLGGYIRMIGMFPPARGQDDGMARVSSTGRFSQMADQMREAAYEPIPAKDRDRVFYKLATWKKVVIMFGGPFMNLVIALVLLIVIASGIGLPVQKSASIAKVQQCQALSDGTVPQTCSAADRTPAAAAGLKEGDRVLSAGGEAVTTTSDLTDVIRSHAGQAVPIVVQRGDQRLTLTVTPQQRLMPKLDKSGTEVVNWKGQVETEQVGVMSASIGGTYRTERQSIPAALGTFGDALQRTASVFVKIPQKMVGVGYAAFGDGTRDKNGPQSVVGVGRTAGDVASAPASFGDKLTFLLMIIASLNLALFVFNLVPLLPLDGGHIAGALWEAVKRRIARARGIEGPVYVDVAKALPIAYAVSIVLLVMFGLLAYADIVNPIKLG</sequence>
<dbReference type="AlphaFoldDB" id="A0A849AKJ1"/>
<dbReference type="InterPro" id="IPR036034">
    <property type="entry name" value="PDZ_sf"/>
</dbReference>
<comment type="subcellular location">
    <subcellularLocation>
        <location evidence="2">Membrane</location>
        <topology evidence="2">Multi-pass membrane protein</topology>
    </subcellularLocation>
</comment>
<dbReference type="EMBL" id="JABENB010000002">
    <property type="protein sequence ID" value="NNG40337.1"/>
    <property type="molecule type" value="Genomic_DNA"/>
</dbReference>
<evidence type="ECO:0000256" key="4">
    <source>
        <dbReference type="ARBA" id="ARBA00022670"/>
    </source>
</evidence>
<dbReference type="Pfam" id="PF17820">
    <property type="entry name" value="PDZ_6"/>
    <property type="match status" value="1"/>
</dbReference>
<dbReference type="Pfam" id="PF02163">
    <property type="entry name" value="Peptidase_M50"/>
    <property type="match status" value="1"/>
</dbReference>
<evidence type="ECO:0000256" key="9">
    <source>
        <dbReference type="ARBA" id="ARBA00023049"/>
    </source>
</evidence>
<evidence type="ECO:0000256" key="1">
    <source>
        <dbReference type="ARBA" id="ARBA00001947"/>
    </source>
</evidence>
<feature type="transmembrane region" description="Helical" evidence="11">
    <location>
        <begin position="353"/>
        <end position="373"/>
    </location>
</feature>
<evidence type="ECO:0000256" key="11">
    <source>
        <dbReference type="SAM" id="Phobius"/>
    </source>
</evidence>
<evidence type="ECO:0000313" key="14">
    <source>
        <dbReference type="Proteomes" id="UP000557772"/>
    </source>
</evidence>
<accession>A0A849AKJ1</accession>
<evidence type="ECO:0000259" key="12">
    <source>
        <dbReference type="SMART" id="SM00228"/>
    </source>
</evidence>
<evidence type="ECO:0000256" key="5">
    <source>
        <dbReference type="ARBA" id="ARBA00022692"/>
    </source>
</evidence>
<evidence type="ECO:0000256" key="2">
    <source>
        <dbReference type="ARBA" id="ARBA00004141"/>
    </source>
</evidence>
<dbReference type="SMART" id="SM00228">
    <property type="entry name" value="PDZ"/>
    <property type="match status" value="1"/>
</dbReference>
<dbReference type="GO" id="GO:0006508">
    <property type="term" value="P:proteolysis"/>
    <property type="evidence" value="ECO:0007669"/>
    <property type="project" value="UniProtKB-KW"/>
</dbReference>
<proteinExistence type="inferred from homology"/>
<evidence type="ECO:0000256" key="10">
    <source>
        <dbReference type="ARBA" id="ARBA00023136"/>
    </source>
</evidence>
<organism evidence="13 14">
    <name type="scientific">Flexivirga aerilata</name>
    <dbReference type="NCBI Taxonomy" id="1656889"/>
    <lineage>
        <taxon>Bacteria</taxon>
        <taxon>Bacillati</taxon>
        <taxon>Actinomycetota</taxon>
        <taxon>Actinomycetes</taxon>
        <taxon>Micrococcales</taxon>
        <taxon>Dermacoccaceae</taxon>
        <taxon>Flexivirga</taxon>
    </lineage>
</organism>
<dbReference type="InterPro" id="IPR001478">
    <property type="entry name" value="PDZ"/>
</dbReference>